<sequence length="75" mass="8629">MNTPSIVSMGKIIGGRPGVLPRALALFYMPLAYAFRRTFCFHFSRPFFAAIMSTKIGFLCWFFRGWMDGGWVGYY</sequence>
<name>A0A6A6S2C3_9PLEO</name>
<evidence type="ECO:0000313" key="2">
    <source>
        <dbReference type="EMBL" id="KAF2641241.1"/>
    </source>
</evidence>
<dbReference type="Proteomes" id="UP000799753">
    <property type="component" value="Unassembled WGS sequence"/>
</dbReference>
<keyword evidence="1" id="KW-0812">Transmembrane</keyword>
<accession>A0A6A6S2C3</accession>
<keyword evidence="3" id="KW-1185">Reference proteome</keyword>
<gene>
    <name evidence="2" type="ORF">P280DRAFT_306273</name>
</gene>
<keyword evidence="1" id="KW-0472">Membrane</keyword>
<proteinExistence type="predicted"/>
<reference evidence="2" key="1">
    <citation type="journal article" date="2020" name="Stud. Mycol.">
        <title>101 Dothideomycetes genomes: a test case for predicting lifestyles and emergence of pathogens.</title>
        <authorList>
            <person name="Haridas S."/>
            <person name="Albert R."/>
            <person name="Binder M."/>
            <person name="Bloem J."/>
            <person name="Labutti K."/>
            <person name="Salamov A."/>
            <person name="Andreopoulos B."/>
            <person name="Baker S."/>
            <person name="Barry K."/>
            <person name="Bills G."/>
            <person name="Bluhm B."/>
            <person name="Cannon C."/>
            <person name="Castanera R."/>
            <person name="Culley D."/>
            <person name="Daum C."/>
            <person name="Ezra D."/>
            <person name="Gonzalez J."/>
            <person name="Henrissat B."/>
            <person name="Kuo A."/>
            <person name="Liang C."/>
            <person name="Lipzen A."/>
            <person name="Lutzoni F."/>
            <person name="Magnuson J."/>
            <person name="Mondo S."/>
            <person name="Nolan M."/>
            <person name="Ohm R."/>
            <person name="Pangilinan J."/>
            <person name="Park H.-J."/>
            <person name="Ramirez L."/>
            <person name="Alfaro M."/>
            <person name="Sun H."/>
            <person name="Tritt A."/>
            <person name="Yoshinaga Y."/>
            <person name="Zwiers L.-H."/>
            <person name="Turgeon B."/>
            <person name="Goodwin S."/>
            <person name="Spatafora J."/>
            <person name="Crous P."/>
            <person name="Grigoriev I."/>
        </authorList>
    </citation>
    <scope>NUCLEOTIDE SEQUENCE</scope>
    <source>
        <strain evidence="2">CBS 473.64</strain>
    </source>
</reference>
<feature type="transmembrane region" description="Helical" evidence="1">
    <location>
        <begin position="47"/>
        <end position="67"/>
    </location>
</feature>
<feature type="transmembrane region" description="Helical" evidence="1">
    <location>
        <begin position="19"/>
        <end position="35"/>
    </location>
</feature>
<keyword evidence="1" id="KW-1133">Transmembrane helix</keyword>
<evidence type="ECO:0000256" key="1">
    <source>
        <dbReference type="SAM" id="Phobius"/>
    </source>
</evidence>
<dbReference type="EMBL" id="MU006783">
    <property type="protein sequence ID" value="KAF2641241.1"/>
    <property type="molecule type" value="Genomic_DNA"/>
</dbReference>
<organism evidence="2 3">
    <name type="scientific">Massarina eburnea CBS 473.64</name>
    <dbReference type="NCBI Taxonomy" id="1395130"/>
    <lineage>
        <taxon>Eukaryota</taxon>
        <taxon>Fungi</taxon>
        <taxon>Dikarya</taxon>
        <taxon>Ascomycota</taxon>
        <taxon>Pezizomycotina</taxon>
        <taxon>Dothideomycetes</taxon>
        <taxon>Pleosporomycetidae</taxon>
        <taxon>Pleosporales</taxon>
        <taxon>Massarineae</taxon>
        <taxon>Massarinaceae</taxon>
        <taxon>Massarina</taxon>
    </lineage>
</organism>
<evidence type="ECO:0000313" key="3">
    <source>
        <dbReference type="Proteomes" id="UP000799753"/>
    </source>
</evidence>
<protein>
    <submittedName>
        <fullName evidence="2">Uncharacterized protein</fullName>
    </submittedName>
</protein>
<dbReference type="AlphaFoldDB" id="A0A6A6S2C3"/>